<evidence type="ECO:0000259" key="1">
    <source>
        <dbReference type="Pfam" id="PF13847"/>
    </source>
</evidence>
<dbReference type="CDD" id="cd02440">
    <property type="entry name" value="AdoMet_MTases"/>
    <property type="match status" value="1"/>
</dbReference>
<dbReference type="Pfam" id="PF13847">
    <property type="entry name" value="Methyltransf_31"/>
    <property type="match status" value="1"/>
</dbReference>
<name>N1PVV5_DOTSN</name>
<dbReference type="AlphaFoldDB" id="N1PVV5"/>
<dbReference type="EMBL" id="KB446536">
    <property type="protein sequence ID" value="EME47517.1"/>
    <property type="molecule type" value="Genomic_DNA"/>
</dbReference>
<dbReference type="OrthoDB" id="10017101at2759"/>
<gene>
    <name evidence="2" type="ORF">DOTSEDRAFT_69460</name>
</gene>
<dbReference type="InterPro" id="IPR050447">
    <property type="entry name" value="Erg6_SMT_methyltransf"/>
</dbReference>
<dbReference type="STRING" id="675120.N1PVV5"/>
<reference evidence="2 3" key="2">
    <citation type="journal article" date="2012" name="PLoS Pathog.">
        <title>Diverse lifestyles and strategies of plant pathogenesis encoded in the genomes of eighteen Dothideomycetes fungi.</title>
        <authorList>
            <person name="Ohm R.A."/>
            <person name="Feau N."/>
            <person name="Henrissat B."/>
            <person name="Schoch C.L."/>
            <person name="Horwitz B.A."/>
            <person name="Barry K.W."/>
            <person name="Condon B.J."/>
            <person name="Copeland A.C."/>
            <person name="Dhillon B."/>
            <person name="Glaser F."/>
            <person name="Hesse C.N."/>
            <person name="Kosti I."/>
            <person name="LaButti K."/>
            <person name="Lindquist E.A."/>
            <person name="Lucas S."/>
            <person name="Salamov A.A."/>
            <person name="Bradshaw R.E."/>
            <person name="Ciuffetti L."/>
            <person name="Hamelin R.C."/>
            <person name="Kema G.H.J."/>
            <person name="Lawrence C."/>
            <person name="Scott J.A."/>
            <person name="Spatafora J.W."/>
            <person name="Turgeon B.G."/>
            <person name="de Wit P.J.G.M."/>
            <person name="Zhong S."/>
            <person name="Goodwin S.B."/>
            <person name="Grigoriev I.V."/>
        </authorList>
    </citation>
    <scope>NUCLEOTIDE SEQUENCE [LARGE SCALE GENOMIC DNA]</scope>
    <source>
        <strain evidence="3">NZE10 / CBS 128990</strain>
    </source>
</reference>
<reference evidence="3" key="1">
    <citation type="journal article" date="2012" name="PLoS Genet.">
        <title>The genomes of the fungal plant pathogens Cladosporium fulvum and Dothistroma septosporum reveal adaptation to different hosts and lifestyles but also signatures of common ancestry.</title>
        <authorList>
            <person name="de Wit P.J.G.M."/>
            <person name="van der Burgt A."/>
            <person name="Oekmen B."/>
            <person name="Stergiopoulos I."/>
            <person name="Abd-Elsalam K.A."/>
            <person name="Aerts A.L."/>
            <person name="Bahkali A.H."/>
            <person name="Beenen H.G."/>
            <person name="Chettri P."/>
            <person name="Cox M.P."/>
            <person name="Datema E."/>
            <person name="de Vries R.P."/>
            <person name="Dhillon B."/>
            <person name="Ganley A.R."/>
            <person name="Griffiths S.A."/>
            <person name="Guo Y."/>
            <person name="Hamelin R.C."/>
            <person name="Henrissat B."/>
            <person name="Kabir M.S."/>
            <person name="Jashni M.K."/>
            <person name="Kema G."/>
            <person name="Klaubauf S."/>
            <person name="Lapidus A."/>
            <person name="Levasseur A."/>
            <person name="Lindquist E."/>
            <person name="Mehrabi R."/>
            <person name="Ohm R.A."/>
            <person name="Owen T.J."/>
            <person name="Salamov A."/>
            <person name="Schwelm A."/>
            <person name="Schijlen E."/>
            <person name="Sun H."/>
            <person name="van den Burg H.A."/>
            <person name="van Ham R.C.H.J."/>
            <person name="Zhang S."/>
            <person name="Goodwin S.B."/>
            <person name="Grigoriev I.V."/>
            <person name="Collemare J."/>
            <person name="Bradshaw R.E."/>
        </authorList>
    </citation>
    <scope>NUCLEOTIDE SEQUENCE [LARGE SCALE GENOMIC DNA]</scope>
    <source>
        <strain evidence="3">NZE10 / CBS 128990</strain>
    </source>
</reference>
<dbReference type="Proteomes" id="UP000016933">
    <property type="component" value="Unassembled WGS sequence"/>
</dbReference>
<dbReference type="HOGENOM" id="CLU_057148_1_0_1"/>
<dbReference type="PANTHER" id="PTHR44068:SF11">
    <property type="entry name" value="GERANYL DIPHOSPHATE 2-C-METHYLTRANSFERASE"/>
    <property type="match status" value="1"/>
</dbReference>
<evidence type="ECO:0000313" key="2">
    <source>
        <dbReference type="EMBL" id="EME47517.1"/>
    </source>
</evidence>
<sequence length="297" mass="32615">MTAHRRFWMPWRSQKRSRTSQRIDDNDGDGIATDEVAMSSRISGKALSQCQYMLPALFTALGENADLKILDVGCGFGAIAIELSQLVSGAQVTGIDISGAALESAKVQAEKLGVHHIKFMKADACDLPFEACTFDVVHTHQAVAHFGDPVKAIREMKRITKKGGMICMREGDLRTGKFGSGYPQLDECFQIILELHRTGGGAVDAGRRLKDWSVKAGVPRSGIVETHSAWTCDTLEGRKAYGGYWPARCRQGVFANMARDLGVTSERLEEYALAWSRWIQDPDASFTMMHGKTIGTV</sequence>
<dbReference type="PANTHER" id="PTHR44068">
    <property type="entry name" value="ZGC:194242"/>
    <property type="match status" value="1"/>
</dbReference>
<dbReference type="Gene3D" id="3.40.50.150">
    <property type="entry name" value="Vaccinia Virus protein VP39"/>
    <property type="match status" value="1"/>
</dbReference>
<dbReference type="InterPro" id="IPR029063">
    <property type="entry name" value="SAM-dependent_MTases_sf"/>
</dbReference>
<organism evidence="2 3">
    <name type="scientific">Dothistroma septosporum (strain NZE10 / CBS 128990)</name>
    <name type="common">Red band needle blight fungus</name>
    <name type="synonym">Mycosphaerella pini</name>
    <dbReference type="NCBI Taxonomy" id="675120"/>
    <lineage>
        <taxon>Eukaryota</taxon>
        <taxon>Fungi</taxon>
        <taxon>Dikarya</taxon>
        <taxon>Ascomycota</taxon>
        <taxon>Pezizomycotina</taxon>
        <taxon>Dothideomycetes</taxon>
        <taxon>Dothideomycetidae</taxon>
        <taxon>Mycosphaerellales</taxon>
        <taxon>Mycosphaerellaceae</taxon>
        <taxon>Dothistroma</taxon>
    </lineage>
</organism>
<proteinExistence type="predicted"/>
<dbReference type="InterPro" id="IPR025714">
    <property type="entry name" value="Methyltranfer_dom"/>
</dbReference>
<dbReference type="OMA" id="DEECAYM"/>
<dbReference type="eggNOG" id="KOG1269">
    <property type="taxonomic scope" value="Eukaryota"/>
</dbReference>
<protein>
    <recommendedName>
        <fullName evidence="1">Methyltransferase domain-containing protein</fullName>
    </recommendedName>
</protein>
<dbReference type="SUPFAM" id="SSF53335">
    <property type="entry name" value="S-adenosyl-L-methionine-dependent methyltransferases"/>
    <property type="match status" value="1"/>
</dbReference>
<keyword evidence="3" id="KW-1185">Reference proteome</keyword>
<accession>N1PVV5</accession>
<evidence type="ECO:0000313" key="3">
    <source>
        <dbReference type="Proteomes" id="UP000016933"/>
    </source>
</evidence>
<feature type="domain" description="Methyltransferase" evidence="1">
    <location>
        <begin position="65"/>
        <end position="172"/>
    </location>
</feature>